<evidence type="ECO:0000256" key="1">
    <source>
        <dbReference type="ARBA" id="ARBA00000632"/>
    </source>
</evidence>
<accession>A0ABR8CXG5</accession>
<evidence type="ECO:0000256" key="7">
    <source>
        <dbReference type="RuleBase" id="RU003788"/>
    </source>
</evidence>
<evidence type="ECO:0000313" key="10">
    <source>
        <dbReference type="Proteomes" id="UP000661112"/>
    </source>
</evidence>
<dbReference type="Gene3D" id="1.10.530.40">
    <property type="match status" value="1"/>
</dbReference>
<dbReference type="SUPFAM" id="SSF53955">
    <property type="entry name" value="Lysozyme-like"/>
    <property type="match status" value="1"/>
</dbReference>
<evidence type="ECO:0000256" key="4">
    <source>
        <dbReference type="ARBA" id="ARBA00022801"/>
    </source>
</evidence>
<reference evidence="9 10" key="1">
    <citation type="journal article" date="2020" name="ISME J.">
        <title>Comparative genomics reveals insights into cyanobacterial evolution and habitat adaptation.</title>
        <authorList>
            <person name="Chen M.Y."/>
            <person name="Teng W.K."/>
            <person name="Zhao L."/>
            <person name="Hu C.X."/>
            <person name="Zhou Y.K."/>
            <person name="Han B.P."/>
            <person name="Song L.R."/>
            <person name="Shu W.S."/>
        </authorList>
    </citation>
    <scope>NUCLEOTIDE SEQUENCE [LARGE SCALE GENOMIC DNA]</scope>
    <source>
        <strain evidence="9 10">FACHB-119</strain>
    </source>
</reference>
<dbReference type="SUPFAM" id="SSF47090">
    <property type="entry name" value="PGBD-like"/>
    <property type="match status" value="1"/>
</dbReference>
<evidence type="ECO:0000256" key="2">
    <source>
        <dbReference type="ARBA" id="ARBA00022529"/>
    </source>
</evidence>
<dbReference type="EC" id="3.2.1.17" evidence="7"/>
<gene>
    <name evidence="9" type="ORF">H6G83_03170</name>
</gene>
<keyword evidence="3 7" id="KW-0081">Bacteriolytic enzyme</keyword>
<dbReference type="RefSeq" id="WP_190466835.1">
    <property type="nucleotide sequence ID" value="NZ_JACJSG010000003.1"/>
</dbReference>
<dbReference type="Pfam" id="PF00959">
    <property type="entry name" value="Phage_lysozyme"/>
    <property type="match status" value="1"/>
</dbReference>
<dbReference type="InterPro" id="IPR034690">
    <property type="entry name" value="Endolysin_T4_type"/>
</dbReference>
<evidence type="ECO:0000259" key="8">
    <source>
        <dbReference type="Pfam" id="PF01471"/>
    </source>
</evidence>
<name>A0ABR8CXG5_9NOST</name>
<dbReference type="InterPro" id="IPR023347">
    <property type="entry name" value="Lysozyme_dom_sf"/>
</dbReference>
<dbReference type="InterPro" id="IPR036366">
    <property type="entry name" value="PGBDSf"/>
</dbReference>
<comment type="catalytic activity">
    <reaction evidence="1 7">
        <text>Hydrolysis of (1-&gt;4)-beta-linkages between N-acetylmuramic acid and N-acetyl-D-glucosamine residues in a peptidoglycan and between N-acetyl-D-glucosamine residues in chitodextrins.</text>
        <dbReference type="EC" id="3.2.1.17"/>
    </reaction>
</comment>
<sequence length="518" mass="57271">MNISQNCLDIIKKWEGFSNKAYLDPVNIPTIGYGTIRYPNGQKVELDDVISEQEAEDLLKLECDEVAETVKKNVTVALNQNQFDALVSLCYNIGTGAFAGSTLLKKLNAGDYSGAAEQFLVWDKATKNGEKIVLPGLTNRRKDEKALFEKTSGEGTPLEKAEESLQNKVTWLEGYRDNGDDKTIIVARNGADVVEILVLESPGKENLITVLRQYPNAENFLLAPSGKAVPDGERIVIQKRQPATITQVKDEDVPSLQNALLVMGMGAEDNTSDSLKQDIKRLQTRLRDLGYYQGEIDGNLGLNTDRAVKAFQAKVFGNSEADGKVGTKTWEKLWGKDAPKTAAIVAPADVSPVIPGKTYLKLTKTNRRDEFGCFVLKMEYYKDGQLQDFLNVCSGAPSRQIFKTGTKSIPKSLEPLPEGKWQIESIKWATGKDKYVGEFPTPGVGPVSTPLTYLEPNSTRRSAIEIHIDWNRRKGSPGTAGCVGIYNIADYQRFVSWLRETDPKGFYVDWGLGTCPQP</sequence>
<dbReference type="GO" id="GO:0016787">
    <property type="term" value="F:hydrolase activity"/>
    <property type="evidence" value="ECO:0007669"/>
    <property type="project" value="UniProtKB-KW"/>
</dbReference>
<proteinExistence type="inferred from homology"/>
<dbReference type="PANTHER" id="PTHR38107:SF3">
    <property type="entry name" value="LYSOZYME RRRD-RELATED"/>
    <property type="match status" value="1"/>
</dbReference>
<dbReference type="InterPro" id="IPR002196">
    <property type="entry name" value="Glyco_hydro_24"/>
</dbReference>
<organism evidence="9 10">
    <name type="scientific">Anabaena azotica FACHB-119</name>
    <dbReference type="NCBI Taxonomy" id="947527"/>
    <lineage>
        <taxon>Bacteria</taxon>
        <taxon>Bacillati</taxon>
        <taxon>Cyanobacteriota</taxon>
        <taxon>Cyanophyceae</taxon>
        <taxon>Nostocales</taxon>
        <taxon>Nostocaceae</taxon>
        <taxon>Anabaena</taxon>
        <taxon>Anabaena azotica</taxon>
    </lineage>
</organism>
<dbReference type="InterPro" id="IPR051018">
    <property type="entry name" value="Bacteriophage_GH24"/>
</dbReference>
<dbReference type="InterPro" id="IPR033907">
    <property type="entry name" value="Endolysin_autolysin"/>
</dbReference>
<keyword evidence="2 7" id="KW-0929">Antimicrobial</keyword>
<dbReference type="InterPro" id="IPR036365">
    <property type="entry name" value="PGBD-like_sf"/>
</dbReference>
<keyword evidence="4 7" id="KW-0378">Hydrolase</keyword>
<evidence type="ECO:0000256" key="6">
    <source>
        <dbReference type="ARBA" id="ARBA00023295"/>
    </source>
</evidence>
<evidence type="ECO:0000313" key="9">
    <source>
        <dbReference type="EMBL" id="MBD2499629.1"/>
    </source>
</evidence>
<dbReference type="HAMAP" id="MF_04110">
    <property type="entry name" value="ENDOLYSIN_T4"/>
    <property type="match status" value="1"/>
</dbReference>
<keyword evidence="6 7" id="KW-0326">Glycosidase</keyword>
<evidence type="ECO:0000256" key="3">
    <source>
        <dbReference type="ARBA" id="ARBA00022638"/>
    </source>
</evidence>
<dbReference type="InterPro" id="IPR002477">
    <property type="entry name" value="Peptidoglycan-bd-like"/>
</dbReference>
<evidence type="ECO:0000256" key="5">
    <source>
        <dbReference type="ARBA" id="ARBA00023200"/>
    </source>
</evidence>
<protein>
    <recommendedName>
        <fullName evidence="7">Lysozyme</fullName>
        <ecNumber evidence="7">3.2.1.17</ecNumber>
    </recommendedName>
</protein>
<dbReference type="CDD" id="cd00737">
    <property type="entry name" value="lyz_endolysin_autolysin"/>
    <property type="match status" value="1"/>
</dbReference>
<dbReference type="InterPro" id="IPR023346">
    <property type="entry name" value="Lysozyme-like_dom_sf"/>
</dbReference>
<keyword evidence="10" id="KW-1185">Reference proteome</keyword>
<dbReference type="EMBL" id="JACJSG010000003">
    <property type="protein sequence ID" value="MBD2499629.1"/>
    <property type="molecule type" value="Genomic_DNA"/>
</dbReference>
<dbReference type="Pfam" id="PF01471">
    <property type="entry name" value="PG_binding_1"/>
    <property type="match status" value="1"/>
</dbReference>
<feature type="domain" description="Peptidoglycan binding-like" evidence="8">
    <location>
        <begin position="277"/>
        <end position="333"/>
    </location>
</feature>
<dbReference type="Gene3D" id="1.10.101.10">
    <property type="entry name" value="PGBD-like superfamily/PGBD"/>
    <property type="match status" value="1"/>
</dbReference>
<dbReference type="PANTHER" id="PTHR38107">
    <property type="match status" value="1"/>
</dbReference>
<dbReference type="Proteomes" id="UP000661112">
    <property type="component" value="Unassembled WGS sequence"/>
</dbReference>
<comment type="caution">
    <text evidence="9">The sequence shown here is derived from an EMBL/GenBank/DDBJ whole genome shotgun (WGS) entry which is preliminary data.</text>
</comment>
<comment type="similarity">
    <text evidence="7">Belongs to the glycosyl hydrolase 24 family.</text>
</comment>
<keyword evidence="5" id="KW-1035">Host cytoplasm</keyword>